<evidence type="ECO:0000256" key="1">
    <source>
        <dbReference type="SAM" id="MobiDB-lite"/>
    </source>
</evidence>
<feature type="region of interest" description="Disordered" evidence="1">
    <location>
        <begin position="39"/>
        <end position="58"/>
    </location>
</feature>
<keyword evidence="3" id="KW-1185">Reference proteome</keyword>
<accession>A0A4S1X910</accession>
<dbReference type="Proteomes" id="UP000306147">
    <property type="component" value="Unassembled WGS sequence"/>
</dbReference>
<comment type="caution">
    <text evidence="2">The sequence shown here is derived from an EMBL/GenBank/DDBJ whole genome shotgun (WGS) entry which is preliminary data.</text>
</comment>
<dbReference type="OrthoDB" id="7581147at2"/>
<evidence type="ECO:0000313" key="2">
    <source>
        <dbReference type="EMBL" id="TGX52243.1"/>
    </source>
</evidence>
<organism evidence="2 3">
    <name type="scientific">Sphingomonas gei</name>
    <dbReference type="NCBI Taxonomy" id="1395960"/>
    <lineage>
        <taxon>Bacteria</taxon>
        <taxon>Pseudomonadati</taxon>
        <taxon>Pseudomonadota</taxon>
        <taxon>Alphaproteobacteria</taxon>
        <taxon>Sphingomonadales</taxon>
        <taxon>Sphingomonadaceae</taxon>
        <taxon>Sphingomonas</taxon>
    </lineage>
</organism>
<name>A0A4S1X910_9SPHN</name>
<gene>
    <name evidence="2" type="ORF">E5A73_15695</name>
</gene>
<proteinExistence type="predicted"/>
<protein>
    <submittedName>
        <fullName evidence="2">Uncharacterized protein</fullName>
    </submittedName>
</protein>
<dbReference type="EMBL" id="SRXT01000006">
    <property type="protein sequence ID" value="TGX52243.1"/>
    <property type="molecule type" value="Genomic_DNA"/>
</dbReference>
<reference evidence="2 3" key="1">
    <citation type="submission" date="2019-04" db="EMBL/GenBank/DDBJ databases">
        <title>Sphingomonas psychrotolerans sp. nov., isolated from soil in the Tianshan Mountains, Xinjiang, China.</title>
        <authorList>
            <person name="Luo Y."/>
            <person name="Sheng H."/>
        </authorList>
    </citation>
    <scope>NUCLEOTIDE SEQUENCE [LARGE SCALE GENOMIC DNA]</scope>
    <source>
        <strain evidence="2 3">ZFGT-11</strain>
    </source>
</reference>
<dbReference type="RefSeq" id="WP_135964785.1">
    <property type="nucleotide sequence ID" value="NZ_SRXT01000006.1"/>
</dbReference>
<dbReference type="AlphaFoldDB" id="A0A4S1X910"/>
<sequence>MRGSDQRRQAQALVRLREVRMQSTAAALAEARAATAAAERERAEADAAADTADAGMKEAHADLATDPAEAERLLALVDRSHFRRSVARSALNDAREAERLCGEAEGERRKAMILARARHDRLAEHAGQAVRRWERRLEERTALDNLEARRRS</sequence>
<evidence type="ECO:0000313" key="3">
    <source>
        <dbReference type="Proteomes" id="UP000306147"/>
    </source>
</evidence>